<accession>A0A4P9X9W2</accession>
<organism evidence="3 4">
    <name type="scientific">Caulochytrium protostelioides</name>
    <dbReference type="NCBI Taxonomy" id="1555241"/>
    <lineage>
        <taxon>Eukaryota</taxon>
        <taxon>Fungi</taxon>
        <taxon>Fungi incertae sedis</taxon>
        <taxon>Chytridiomycota</taxon>
        <taxon>Chytridiomycota incertae sedis</taxon>
        <taxon>Chytridiomycetes</taxon>
        <taxon>Caulochytriales</taxon>
        <taxon>Caulochytriaceae</taxon>
        <taxon>Caulochytrium</taxon>
    </lineage>
</organism>
<proteinExistence type="predicted"/>
<feature type="compositionally biased region" description="Low complexity" evidence="1">
    <location>
        <begin position="199"/>
        <end position="224"/>
    </location>
</feature>
<feature type="region of interest" description="Disordered" evidence="1">
    <location>
        <begin position="296"/>
        <end position="368"/>
    </location>
</feature>
<keyword evidence="2" id="KW-0812">Transmembrane</keyword>
<feature type="compositionally biased region" description="Low complexity" evidence="1">
    <location>
        <begin position="486"/>
        <end position="502"/>
    </location>
</feature>
<feature type="compositionally biased region" description="Low complexity" evidence="1">
    <location>
        <begin position="233"/>
        <end position="246"/>
    </location>
</feature>
<feature type="region of interest" description="Disordered" evidence="1">
    <location>
        <begin position="138"/>
        <end position="160"/>
    </location>
</feature>
<feature type="region of interest" description="Disordered" evidence="1">
    <location>
        <begin position="486"/>
        <end position="556"/>
    </location>
</feature>
<protein>
    <submittedName>
        <fullName evidence="3">Uncharacterized protein</fullName>
    </submittedName>
</protein>
<feature type="compositionally biased region" description="Pro residues" evidence="1">
    <location>
        <begin position="503"/>
        <end position="523"/>
    </location>
</feature>
<sequence>MPLIPRAVAPSHGVATLAQVLAQVQCSPSTGAIMQCRTEPLSSLVVTQELAQCRQSRFDTFAVSLVGEASVSMCCGNRSVGWTPLTDKDMCQTRTIGADTLMIGQGTEPMADDALELDQPIYEALYPALPLTEAELAEGGTQNAAAQNRSHGAGHTGQGSSRAVGVALGVTFGILGIMGILIWVVVRGRRRKKALAAHPGSASRGPGSRGSARSSARSDSSARPFNSLEAPSGGATTPGAARADGGAAARKTRGFFGLLTGRSSILSISSGSGGESGHGDAFWMRAVTATQSQLVDEPVEPSTPTVTAGNHSGAPALGGHSDGEGVVIDPQASYRGVASVSGGLPAHTAPTTDAPRVTTRRNRFPNIMNPKAFNFGMKTKTAQVAPQTSPSPSPSLTPLPAQAQSQAQTEAQPTPARAEYDMGAPNLPIPASPAGSAVSSHRGSRHIDISVLPSHALTLVAARNAAGASMAAPSVPEAASSGASAASASLPSTAPAPVSLAAPPGPVPAGPPPSLPRGVPTPPRSKTRSAEPSALSHEIKASPEPGALELSNLRAA</sequence>
<evidence type="ECO:0000256" key="1">
    <source>
        <dbReference type="SAM" id="MobiDB-lite"/>
    </source>
</evidence>
<feature type="transmembrane region" description="Helical" evidence="2">
    <location>
        <begin position="163"/>
        <end position="186"/>
    </location>
</feature>
<feature type="region of interest" description="Disordered" evidence="1">
    <location>
        <begin position="380"/>
        <end position="441"/>
    </location>
</feature>
<name>A0A4P9X9W2_9FUNG</name>
<feature type="compositionally biased region" description="Low complexity" evidence="1">
    <location>
        <begin position="398"/>
        <end position="416"/>
    </location>
</feature>
<keyword evidence="4" id="KW-1185">Reference proteome</keyword>
<keyword evidence="2" id="KW-0472">Membrane</keyword>
<keyword evidence="2" id="KW-1133">Transmembrane helix</keyword>
<evidence type="ECO:0000256" key="2">
    <source>
        <dbReference type="SAM" id="Phobius"/>
    </source>
</evidence>
<feature type="region of interest" description="Disordered" evidence="1">
    <location>
        <begin position="195"/>
        <end position="246"/>
    </location>
</feature>
<evidence type="ECO:0000313" key="3">
    <source>
        <dbReference type="EMBL" id="RKP02144.1"/>
    </source>
</evidence>
<dbReference type="EMBL" id="ML014151">
    <property type="protein sequence ID" value="RKP02144.1"/>
    <property type="molecule type" value="Genomic_DNA"/>
</dbReference>
<feature type="compositionally biased region" description="Polar residues" evidence="1">
    <location>
        <begin position="140"/>
        <end position="150"/>
    </location>
</feature>
<gene>
    <name evidence="3" type="ORF">CXG81DRAFT_18184</name>
</gene>
<reference evidence="4" key="1">
    <citation type="journal article" date="2018" name="Nat. Microbiol.">
        <title>Leveraging single-cell genomics to expand the fungal tree of life.</title>
        <authorList>
            <person name="Ahrendt S.R."/>
            <person name="Quandt C.A."/>
            <person name="Ciobanu D."/>
            <person name="Clum A."/>
            <person name="Salamov A."/>
            <person name="Andreopoulos B."/>
            <person name="Cheng J.F."/>
            <person name="Woyke T."/>
            <person name="Pelin A."/>
            <person name="Henrissat B."/>
            <person name="Reynolds N.K."/>
            <person name="Benny G.L."/>
            <person name="Smith M.E."/>
            <person name="James T.Y."/>
            <person name="Grigoriev I.V."/>
        </authorList>
    </citation>
    <scope>NUCLEOTIDE SEQUENCE [LARGE SCALE GENOMIC DNA]</scope>
    <source>
        <strain evidence="4">ATCC 52028</strain>
    </source>
</reference>
<evidence type="ECO:0000313" key="4">
    <source>
        <dbReference type="Proteomes" id="UP000274922"/>
    </source>
</evidence>
<dbReference type="AlphaFoldDB" id="A0A4P9X9W2"/>
<dbReference type="Proteomes" id="UP000274922">
    <property type="component" value="Unassembled WGS sequence"/>
</dbReference>